<proteinExistence type="predicted"/>
<dbReference type="Gene3D" id="3.60.10.10">
    <property type="entry name" value="Endonuclease/exonuclease/phosphatase"/>
    <property type="match status" value="1"/>
</dbReference>
<reference evidence="2" key="1">
    <citation type="submission" date="2016-06" db="UniProtKB">
        <authorList>
            <consortium name="WormBaseParasite"/>
        </authorList>
    </citation>
    <scope>IDENTIFICATION</scope>
</reference>
<accession>A0A183SMS8</accession>
<dbReference type="Pfam" id="PF03372">
    <property type="entry name" value="Exo_endo_phos"/>
    <property type="match status" value="1"/>
</dbReference>
<dbReference type="WBParaSite" id="SSLN_0000570501-mRNA-1">
    <property type="protein sequence ID" value="SSLN_0000570501-mRNA-1"/>
    <property type="gene ID" value="SSLN_0000570501"/>
</dbReference>
<evidence type="ECO:0000313" key="2">
    <source>
        <dbReference type="WBParaSite" id="SSLN_0000570501-mRNA-1"/>
    </source>
</evidence>
<organism evidence="2">
    <name type="scientific">Schistocephalus solidus</name>
    <name type="common">Tapeworm</name>
    <dbReference type="NCBI Taxonomy" id="70667"/>
    <lineage>
        <taxon>Eukaryota</taxon>
        <taxon>Metazoa</taxon>
        <taxon>Spiralia</taxon>
        <taxon>Lophotrochozoa</taxon>
        <taxon>Platyhelminthes</taxon>
        <taxon>Cestoda</taxon>
        <taxon>Eucestoda</taxon>
        <taxon>Diphyllobothriidea</taxon>
        <taxon>Diphyllobothriidae</taxon>
        <taxon>Schistocephalus</taxon>
    </lineage>
</organism>
<dbReference type="GO" id="GO:0003824">
    <property type="term" value="F:catalytic activity"/>
    <property type="evidence" value="ECO:0007669"/>
    <property type="project" value="InterPro"/>
</dbReference>
<feature type="domain" description="Endonuclease/exonuclease/phosphatase" evidence="1">
    <location>
        <begin position="37"/>
        <end position="157"/>
    </location>
</feature>
<dbReference type="InterPro" id="IPR036691">
    <property type="entry name" value="Endo/exonu/phosph_ase_sf"/>
</dbReference>
<dbReference type="InterPro" id="IPR005135">
    <property type="entry name" value="Endo/exonuclease/phosphatase"/>
</dbReference>
<dbReference type="SUPFAM" id="SSF56219">
    <property type="entry name" value="DNase I-like"/>
    <property type="match status" value="1"/>
</dbReference>
<name>A0A183SMS8_SCHSO</name>
<protein>
    <submittedName>
        <fullName evidence="2">Endo/exonuclease/phosphatase domain-containing protein</fullName>
    </submittedName>
</protein>
<sequence length="458" mass="51346">LKKYSQFDWKYDQQVKGTPMGSPISGFLAELVLQNNRPERRMSLVARELACYKMDIAALSETRFSEQGQLEEVGSSYTFCSGRPKAGRRWYHLCHPEGHPSACLSAELSSPLLLPPTHPPLTSSDDTKKKFYEDLHTLLATVPKADKLIVLGDFNARIGRDHAARKGVLGPHGLAGFNENGFILLRTCAEHHLILSNTFFSSPGRDTGTSRAMLSVGVEINRLKDTIQSAALDVPDRTRCQHQDWFDDNDAAINGLLVEKNKLHKAHVDRPTATNKTVFYRSRRLVQQRLREMQDAWMMRKAEEIQGYTDRNEWKNFFAGTKAGYEPPIKGAAPLLSADGRTLLTEKTKILTRWVEHFRSVLNQPSTISDTAIDRLPEVGINADLELPPFLRETIRAVQQISSGKAPDLDAIPAEINKHGRPCEFELERTILDAECKTELTRVEAEAEADIDSGDDAD</sequence>
<evidence type="ECO:0000259" key="1">
    <source>
        <dbReference type="Pfam" id="PF03372"/>
    </source>
</evidence>
<dbReference type="AlphaFoldDB" id="A0A183SMS8"/>